<feature type="compositionally biased region" description="Low complexity" evidence="1">
    <location>
        <begin position="2003"/>
        <end position="2022"/>
    </location>
</feature>
<feature type="compositionally biased region" description="Basic and acidic residues" evidence="1">
    <location>
        <begin position="1604"/>
        <end position="1614"/>
    </location>
</feature>
<gene>
    <name evidence="2" type="ORF">PPROV_001093100</name>
</gene>
<dbReference type="EMBL" id="BNJQ01000039">
    <property type="protein sequence ID" value="GHP12203.1"/>
    <property type="molecule type" value="Genomic_DNA"/>
</dbReference>
<proteinExistence type="predicted"/>
<feature type="region of interest" description="Disordered" evidence="1">
    <location>
        <begin position="865"/>
        <end position="906"/>
    </location>
</feature>
<feature type="compositionally biased region" description="Polar residues" evidence="1">
    <location>
        <begin position="897"/>
        <end position="906"/>
    </location>
</feature>
<feature type="region of interest" description="Disordered" evidence="1">
    <location>
        <begin position="1748"/>
        <end position="1769"/>
    </location>
</feature>
<reference evidence="2" key="1">
    <citation type="submission" date="2020-10" db="EMBL/GenBank/DDBJ databases">
        <title>Unveiling of a novel bifunctional photoreceptor, Dualchrome1, isolated from a cosmopolitan green alga.</title>
        <authorList>
            <person name="Suzuki S."/>
            <person name="Kawachi M."/>
        </authorList>
    </citation>
    <scope>NUCLEOTIDE SEQUENCE</scope>
    <source>
        <strain evidence="2">NIES 2893</strain>
    </source>
</reference>
<feature type="compositionally biased region" description="Low complexity" evidence="1">
    <location>
        <begin position="1693"/>
        <end position="1731"/>
    </location>
</feature>
<sequence>MAPLSLTSTRDVSLERTFALPCGIVSVPASSSGASHNNIPACASWIAVSGGSSSGKLMGIAFVVVLGGKSVLAIDFAKTIKSSQDDGADGKLDIVATINPPTTQDNDDSIISVALTHDDAVLCVATSTLLHYYHTRTILTNSDAAEPFAMTTCTALSSVVLTQDNLAYVVDDNFLYVGKPGTTSLQNTNISASCIAVHPSSTTIFVGYNTTVSAYDANDLSKPIDTIDISAPESNDEPDNEPDAFCDEECKVVVDTIAIISGEYLAVGTAFTDIDSDELVDSPVGVLQYKNKTFVGLHALAHNELGASPGSDEDRPGAGPMLHVATARNIAVLANARSTDNHCALVMVRDDGVEHVTPADDRYVLNVPMAQDEGDNTVVGMHLDVNGGAGIGHGPLEGPPDPRGSDLPPLPSSPLLTVYTSDGHLLFYQMCEAGSDPVQTLSTAHDLQAALAALPEIPQPAESFASTPIAQPSGEDALLQSAMSAGLPDDDDGLLSDDDEQQDTATSPHPVSEGSKQTRGDNLLKLAEESKQKYGEFTPVKHKSSPSDDESTATESVSTPTTPAAPASTSSGWGDAFLSQNKATMSEANDAVAAEVDAAKGGGAAKEPTKPSTISFGATTTPAASSGSSAPAFPFGAAATTTPAAPASTSSGWGDAFLSQNKATMSEANDAVAAEVDAAKGGGAAKEPTKPSAFSFGAAATTTPAAPASTSSGWGDAFLSQNKATMSEANNAVAAEMDAAKGGGAAKEPTKPSAFSFGAAATTTPAAPASTSSGWGDAFLSQNKATMSEANDAVAAEVDAAKGGGAAKEPTKPSAFSFGAAATTTPAAPASTSSGWGDAFLSQNKATMSEANDAVAAEVDAAKGGGAAKESATPPKFPQESAKPSAFSFGAPPAVPATSSSGSSFPIASQQITSSWGISSSSLPARISDPEPAKVPKCFEQHGAFLLGDVTDLMSCRSRVEGMIMRLENSPHLARDEEGTFAVEARMMQCQNALETADSSAAGVRTSIAEVYGKLHDLSATIALIRSALQISQNTQQDGGMVETSPPLLEDSASVTEPWVVETTEATRRRLRTLWDQLETLTRQVFSKSSRSHHAQGTHERLRAAAAAQKLAARARLSQLLDTASHVLSLKGGDMGRNPPQTLGELKELLASCEGSSLADLTTGRLYLTSPKDVGGRRRYGILDDNDEDEEEMSSAAEEQVVGDSAERGGTAGMGNAAMWFSKSRTCRTSLFQSIKDAQDRFVSQQRAAAAAEANKIDAGALATMGQKKVIPGVSKAGTLPGLGAAPRIPTKAAKGEASSGLPLFGQSAGVRTPPQPSASKPVAAASQPPAAAVAPPKPKPSSGGMPPVPKKGAPVPAWAQQKTAEMASATAKPVAAASQPPAAAVAPPKPKPSSGGMPPVPKKGAPVPAWAQQKTAEMASAAAKAKTAEAPAAKPVAAASQPPAAAVVPPKPKPSSGGMPPVPKKGAPVPAWAQQKTAEMASAAAKAKTAEAPAAKPVAAASQPPAAAVAPPKPKPSSGGMPPVPKKMEIPAWAQAKKAEMSAKPQTTSLFGAAAGSSSFGAAPSATTAATTQVAAALPATTAGWGADFLAKNNESSSAAQKAIEEEISKEKGGGATTLTPAPTSSSSPFGAASTTSLFSTQAPAASPFGAQATSAMPSSTPFGALSTATTTAPSTSGVASSPFGTAPSTSPFGAVAASTATASSTGGAPAPATASSPFGAAASAAAPSSSPFGAAAAAAASPFGAQAPATASSPFGTAASAAAPSSSPFGALAAATTASSTGGAQAPATASSPFGAAASAAAPSSSPFGTAAAAVASPFGAQAPVTASTPFGAAASAAAPSSSPFGATAAAAAAASPFGVQAPVTASSPFGAAASAAAPSSSPFGAVAAAAASPFGAQAPATVSSPFGSAAAASTAPPMGGAPAPAVPSSPFGATAATAASPFGAPAAPSASPFGAAVNTAAPPSSPFGAAAATAASPFGAPAAPSASPFGAAVNTAAPPSSPFGAAAAAASPFGAQAPATPSSPFGAAPSTGGASPSLWGAPRR</sequence>
<feature type="compositionally biased region" description="Acidic residues" evidence="1">
    <location>
        <begin position="488"/>
        <end position="502"/>
    </location>
</feature>
<organism evidence="2 3">
    <name type="scientific">Pycnococcus provasolii</name>
    <dbReference type="NCBI Taxonomy" id="41880"/>
    <lineage>
        <taxon>Eukaryota</taxon>
        <taxon>Viridiplantae</taxon>
        <taxon>Chlorophyta</taxon>
        <taxon>Pseudoscourfieldiophyceae</taxon>
        <taxon>Pseudoscourfieldiales</taxon>
        <taxon>Pycnococcaceae</taxon>
        <taxon>Pycnococcus</taxon>
    </lineage>
</organism>
<feature type="compositionally biased region" description="Low complexity" evidence="1">
    <location>
        <begin position="615"/>
        <end position="652"/>
    </location>
</feature>
<dbReference type="Pfam" id="PF13634">
    <property type="entry name" value="Nucleoporin_FG"/>
    <property type="match status" value="5"/>
</dbReference>
<protein>
    <submittedName>
        <fullName evidence="2">Uncharacterized protein</fullName>
    </submittedName>
</protein>
<accession>A0A830HZK7</accession>
<feature type="compositionally biased region" description="Low complexity" evidence="1">
    <location>
        <begin position="553"/>
        <end position="571"/>
    </location>
</feature>
<feature type="compositionally biased region" description="Low complexity" evidence="1">
    <location>
        <begin position="1318"/>
        <end position="1358"/>
    </location>
</feature>
<comment type="caution">
    <text evidence="2">The sequence shown here is derived from an EMBL/GenBank/DDBJ whole genome shotgun (WGS) entry which is preliminary data.</text>
</comment>
<dbReference type="Proteomes" id="UP000660262">
    <property type="component" value="Unassembled WGS sequence"/>
</dbReference>
<feature type="compositionally biased region" description="Polar residues" evidence="1">
    <location>
        <begin position="504"/>
        <end position="517"/>
    </location>
</feature>
<feature type="region of interest" description="Disordered" evidence="1">
    <location>
        <begin position="1291"/>
        <end position="1527"/>
    </location>
</feature>
<dbReference type="GO" id="GO:0005643">
    <property type="term" value="C:nuclear pore"/>
    <property type="evidence" value="ECO:0007669"/>
    <property type="project" value="UniProtKB-ARBA"/>
</dbReference>
<keyword evidence="3" id="KW-1185">Reference proteome</keyword>
<feature type="compositionally biased region" description="Pro residues" evidence="1">
    <location>
        <begin position="397"/>
        <end position="412"/>
    </location>
</feature>
<feature type="compositionally biased region" description="Low complexity" evidence="1">
    <location>
        <begin position="1618"/>
        <end position="1638"/>
    </location>
</feature>
<feature type="region of interest" description="Disordered" evidence="1">
    <location>
        <begin position="2003"/>
        <end position="2047"/>
    </location>
</feature>
<feature type="compositionally biased region" description="Low complexity" evidence="1">
    <location>
        <begin position="1368"/>
        <end position="1522"/>
    </location>
</feature>
<feature type="region of interest" description="Disordered" evidence="1">
    <location>
        <begin position="389"/>
        <end position="414"/>
    </location>
</feature>
<evidence type="ECO:0000313" key="2">
    <source>
        <dbReference type="EMBL" id="GHP12203.1"/>
    </source>
</evidence>
<feature type="region of interest" description="Disordered" evidence="1">
    <location>
        <begin position="1901"/>
        <end position="1933"/>
    </location>
</feature>
<feature type="compositionally biased region" description="Polar residues" evidence="1">
    <location>
        <begin position="1653"/>
        <end position="1663"/>
    </location>
</feature>
<feature type="region of interest" description="Disordered" evidence="1">
    <location>
        <begin position="599"/>
        <end position="656"/>
    </location>
</feature>
<feature type="region of interest" description="Disordered" evidence="1">
    <location>
        <begin position="1553"/>
        <end position="1574"/>
    </location>
</feature>
<evidence type="ECO:0000313" key="3">
    <source>
        <dbReference type="Proteomes" id="UP000660262"/>
    </source>
</evidence>
<feature type="region of interest" description="Disordered" evidence="1">
    <location>
        <begin position="484"/>
        <end position="576"/>
    </location>
</feature>
<name>A0A830HZK7_9CHLO</name>
<feature type="region of interest" description="Disordered" evidence="1">
    <location>
        <begin position="1596"/>
        <end position="1731"/>
    </location>
</feature>
<evidence type="ECO:0000256" key="1">
    <source>
        <dbReference type="SAM" id="MobiDB-lite"/>
    </source>
</evidence>
<dbReference type="InterPro" id="IPR025574">
    <property type="entry name" value="Nucleoporin_FG_rpt"/>
</dbReference>
<feature type="compositionally biased region" description="Low complexity" evidence="1">
    <location>
        <begin position="1666"/>
        <end position="1683"/>
    </location>
</feature>